<evidence type="ECO:0000256" key="2">
    <source>
        <dbReference type="ARBA" id="ARBA00001958"/>
    </source>
</evidence>
<dbReference type="EC" id="2.7.1.33" evidence="6 16"/>
<evidence type="ECO:0000256" key="11">
    <source>
        <dbReference type="ARBA" id="ARBA00022840"/>
    </source>
</evidence>
<comment type="cofactor">
    <cofactor evidence="16">
        <name>NH4(+)</name>
        <dbReference type="ChEBI" id="CHEBI:28938"/>
    </cofactor>
    <cofactor evidence="16">
        <name>K(+)</name>
        <dbReference type="ChEBI" id="CHEBI:29103"/>
    </cofactor>
    <text evidence="16">A monovalent cation. Ammonium or potassium.</text>
</comment>
<dbReference type="EMBL" id="JBHSDU010000003">
    <property type="protein sequence ID" value="MFC4308896.1"/>
    <property type="molecule type" value="Genomic_DNA"/>
</dbReference>
<comment type="subcellular location">
    <subcellularLocation>
        <location evidence="3 16">Cytoplasm</location>
    </subcellularLocation>
</comment>
<evidence type="ECO:0000256" key="15">
    <source>
        <dbReference type="ARBA" id="ARBA00040883"/>
    </source>
</evidence>
<evidence type="ECO:0000256" key="10">
    <source>
        <dbReference type="ARBA" id="ARBA00022777"/>
    </source>
</evidence>
<dbReference type="CDD" id="cd24015">
    <property type="entry name" value="ASKHA_NBD_PanK-III"/>
    <property type="match status" value="1"/>
</dbReference>
<dbReference type="SUPFAM" id="SSF53067">
    <property type="entry name" value="Actin-like ATPase domain"/>
    <property type="match status" value="2"/>
</dbReference>
<keyword evidence="13 16" id="KW-0173">Coenzyme A biosynthesis</keyword>
<evidence type="ECO:0000256" key="4">
    <source>
        <dbReference type="ARBA" id="ARBA00005225"/>
    </source>
</evidence>
<evidence type="ECO:0000256" key="14">
    <source>
        <dbReference type="ARBA" id="ARBA00038036"/>
    </source>
</evidence>
<dbReference type="PANTHER" id="PTHR34265:SF1">
    <property type="entry name" value="TYPE III PANTOTHENATE KINASE"/>
    <property type="match status" value="1"/>
</dbReference>
<comment type="similarity">
    <text evidence="14 16">Belongs to the type III pantothenate kinase family.</text>
</comment>
<keyword evidence="18" id="KW-1185">Reference proteome</keyword>
<accession>A0ABV8SMQ6</accession>
<dbReference type="PANTHER" id="PTHR34265">
    <property type="entry name" value="TYPE III PANTOTHENATE KINASE"/>
    <property type="match status" value="1"/>
</dbReference>
<evidence type="ECO:0000256" key="8">
    <source>
        <dbReference type="ARBA" id="ARBA00022679"/>
    </source>
</evidence>
<dbReference type="NCBIfam" id="TIGR00671">
    <property type="entry name" value="baf"/>
    <property type="match status" value="1"/>
</dbReference>
<comment type="caution">
    <text evidence="17">The sequence shown here is derived from an EMBL/GenBank/DDBJ whole genome shotgun (WGS) entry which is preliminary data.</text>
</comment>
<comment type="catalytic activity">
    <reaction evidence="1 16">
        <text>(R)-pantothenate + ATP = (R)-4'-phosphopantothenate + ADP + H(+)</text>
        <dbReference type="Rhea" id="RHEA:16373"/>
        <dbReference type="ChEBI" id="CHEBI:10986"/>
        <dbReference type="ChEBI" id="CHEBI:15378"/>
        <dbReference type="ChEBI" id="CHEBI:29032"/>
        <dbReference type="ChEBI" id="CHEBI:30616"/>
        <dbReference type="ChEBI" id="CHEBI:456216"/>
        <dbReference type="EC" id="2.7.1.33"/>
    </reaction>
</comment>
<evidence type="ECO:0000256" key="1">
    <source>
        <dbReference type="ARBA" id="ARBA00001206"/>
    </source>
</evidence>
<gene>
    <name evidence="16" type="primary">coaX</name>
    <name evidence="17" type="ORF">ACFPN2_07365</name>
</gene>
<dbReference type="HAMAP" id="MF_01274">
    <property type="entry name" value="Pantothen_kinase_3"/>
    <property type="match status" value="1"/>
</dbReference>
<evidence type="ECO:0000256" key="7">
    <source>
        <dbReference type="ARBA" id="ARBA00022490"/>
    </source>
</evidence>
<dbReference type="Pfam" id="PF03309">
    <property type="entry name" value="Pan_kinase"/>
    <property type="match status" value="1"/>
</dbReference>
<dbReference type="RefSeq" id="WP_380595968.1">
    <property type="nucleotide sequence ID" value="NZ_JBHSDU010000003.1"/>
</dbReference>
<keyword evidence="11 16" id="KW-0067">ATP-binding</keyword>
<dbReference type="InterPro" id="IPR043129">
    <property type="entry name" value="ATPase_NBD"/>
</dbReference>
<comment type="function">
    <text evidence="16">Catalyzes the phosphorylation of pantothenate (Pan), the first step in CoA biosynthesis.</text>
</comment>
<keyword evidence="10 16" id="KW-0418">Kinase</keyword>
<dbReference type="Proteomes" id="UP001595904">
    <property type="component" value="Unassembled WGS sequence"/>
</dbReference>
<keyword evidence="12 16" id="KW-0630">Potassium</keyword>
<feature type="binding site" evidence="16">
    <location>
        <position position="126"/>
    </location>
    <ligand>
        <name>ATP</name>
        <dbReference type="ChEBI" id="CHEBI:30616"/>
    </ligand>
</feature>
<comment type="caution">
    <text evidence="16">Lacks conserved residue(s) required for the propagation of feature annotation.</text>
</comment>
<dbReference type="GO" id="GO:0004594">
    <property type="term" value="F:pantothenate kinase activity"/>
    <property type="evidence" value="ECO:0007669"/>
    <property type="project" value="UniProtKB-EC"/>
</dbReference>
<evidence type="ECO:0000256" key="12">
    <source>
        <dbReference type="ARBA" id="ARBA00022958"/>
    </source>
</evidence>
<evidence type="ECO:0000313" key="18">
    <source>
        <dbReference type="Proteomes" id="UP001595904"/>
    </source>
</evidence>
<feature type="binding site" evidence="16">
    <location>
        <position position="180"/>
    </location>
    <ligand>
        <name>substrate</name>
    </ligand>
</feature>
<evidence type="ECO:0000313" key="17">
    <source>
        <dbReference type="EMBL" id="MFC4308896.1"/>
    </source>
</evidence>
<protein>
    <recommendedName>
        <fullName evidence="15 16">Type III pantothenate kinase</fullName>
        <ecNumber evidence="6 16">2.7.1.33</ecNumber>
    </recommendedName>
    <alternativeName>
        <fullName evidence="16">PanK-III</fullName>
    </alternativeName>
    <alternativeName>
        <fullName evidence="16">Pantothenic acid kinase</fullName>
    </alternativeName>
</protein>
<dbReference type="InterPro" id="IPR004619">
    <property type="entry name" value="Type_III_PanK"/>
</dbReference>
<reference evidence="18" key="1">
    <citation type="journal article" date="2019" name="Int. J. Syst. Evol. Microbiol.">
        <title>The Global Catalogue of Microorganisms (GCM) 10K type strain sequencing project: providing services to taxonomists for standard genome sequencing and annotation.</title>
        <authorList>
            <consortium name="The Broad Institute Genomics Platform"/>
            <consortium name="The Broad Institute Genome Sequencing Center for Infectious Disease"/>
            <person name="Wu L."/>
            <person name="Ma J."/>
        </authorList>
    </citation>
    <scope>NUCLEOTIDE SEQUENCE [LARGE SCALE GENOMIC DNA]</scope>
    <source>
        <strain evidence="18">CGMCC 1.10759</strain>
    </source>
</reference>
<evidence type="ECO:0000256" key="16">
    <source>
        <dbReference type="HAMAP-Rule" id="MF_01274"/>
    </source>
</evidence>
<feature type="binding site" evidence="16">
    <location>
        <begin position="101"/>
        <end position="104"/>
    </location>
    <ligand>
        <name>substrate</name>
    </ligand>
</feature>
<evidence type="ECO:0000256" key="3">
    <source>
        <dbReference type="ARBA" id="ARBA00004496"/>
    </source>
</evidence>
<organism evidence="17 18">
    <name type="scientific">Steroidobacter flavus</name>
    <dbReference type="NCBI Taxonomy" id="1842136"/>
    <lineage>
        <taxon>Bacteria</taxon>
        <taxon>Pseudomonadati</taxon>
        <taxon>Pseudomonadota</taxon>
        <taxon>Gammaproteobacteria</taxon>
        <taxon>Steroidobacterales</taxon>
        <taxon>Steroidobacteraceae</taxon>
        <taxon>Steroidobacter</taxon>
    </lineage>
</organism>
<comment type="cofactor">
    <cofactor evidence="2">
        <name>K(+)</name>
        <dbReference type="ChEBI" id="CHEBI:29103"/>
    </cofactor>
</comment>
<name>A0ABV8SMQ6_9GAMM</name>
<keyword evidence="9 16" id="KW-0547">Nucleotide-binding</keyword>
<evidence type="ECO:0000256" key="5">
    <source>
        <dbReference type="ARBA" id="ARBA00011738"/>
    </source>
</evidence>
<proteinExistence type="inferred from homology"/>
<feature type="binding site" evidence="16">
    <location>
        <position position="94"/>
    </location>
    <ligand>
        <name>substrate</name>
    </ligand>
</feature>
<sequence>MLLLIDIGNTRIKWARSDERGLGPQSAAVHSNWTPEDFVQQILNSGPRAERVLIANVGGKRMGDLAQAAISSTWRIEPRFVHSPAAQAGLRNAYPEPAKLGVDRWLCLLGARAFEPRPICVVSVGTAMTIDGLDAGGQHLGGVIVPGPDLMVSSLLKSTSDIAHRALGGQARDALFADNTLGAIQQGAVQALAALVDRALETLEQQLGEPPVLLLTGGASARLQGAIRAPGTEIPDLVLRGLAVVAGLPESSAA</sequence>
<evidence type="ECO:0000256" key="6">
    <source>
        <dbReference type="ARBA" id="ARBA00012102"/>
    </source>
</evidence>
<comment type="subunit">
    <text evidence="5 16">Homodimer.</text>
</comment>
<dbReference type="Gene3D" id="3.30.420.40">
    <property type="match status" value="2"/>
</dbReference>
<evidence type="ECO:0000256" key="9">
    <source>
        <dbReference type="ARBA" id="ARBA00022741"/>
    </source>
</evidence>
<feature type="active site" description="Proton acceptor" evidence="16">
    <location>
        <position position="103"/>
    </location>
</feature>
<feature type="binding site" evidence="16">
    <location>
        <begin position="6"/>
        <end position="13"/>
    </location>
    <ligand>
        <name>ATP</name>
        <dbReference type="ChEBI" id="CHEBI:30616"/>
    </ligand>
</feature>
<evidence type="ECO:0000256" key="13">
    <source>
        <dbReference type="ARBA" id="ARBA00022993"/>
    </source>
</evidence>
<keyword evidence="7 16" id="KW-0963">Cytoplasm</keyword>
<comment type="pathway">
    <text evidence="4 16">Cofactor biosynthesis; coenzyme A biosynthesis; CoA from (R)-pantothenate: step 1/5.</text>
</comment>
<keyword evidence="8 16" id="KW-0808">Transferase</keyword>